<evidence type="ECO:0000313" key="1">
    <source>
        <dbReference type="EMBL" id="ANJ10616.1"/>
    </source>
</evidence>
<reference evidence="1 2" key="1">
    <citation type="submission" date="2016-05" db="EMBL/GenBank/DDBJ databases">
        <title>Non-Contiguous Finished Genome Sequence of Streptomyces parvulus 2297 Integrated Site-Specifically with Actinophage R4.</title>
        <authorList>
            <person name="Nishizawa T."/>
            <person name="Miura T."/>
            <person name="Harada C."/>
            <person name="Guo Y."/>
            <person name="Narisawa K."/>
            <person name="Ohta H."/>
            <person name="Takahashi H."/>
            <person name="Shirai M."/>
        </authorList>
    </citation>
    <scope>NUCLEOTIDE SEQUENCE [LARGE SCALE GENOMIC DNA]</scope>
    <source>
        <strain evidence="1 2">2297</strain>
    </source>
</reference>
<accession>A0A191V6G9</accession>
<name>A0A191V6G9_9ACTN</name>
<dbReference type="KEGG" id="spav:Spa2297_28745"/>
<sequence length="96" mass="10107">MIVPVTVMGRVAVAVVDVVHVVSVRNGHVTAGLAVRVIVAGVLAVRAGFALVRVSLVLTVQVAVVHVVDVTVVRDRHVTAALTVRVIVPRMLLVLH</sequence>
<gene>
    <name evidence="1" type="ORF">Spa2297_28745</name>
</gene>
<proteinExistence type="predicted"/>
<dbReference type="EMBL" id="CP015866">
    <property type="protein sequence ID" value="ANJ10616.1"/>
    <property type="molecule type" value="Genomic_DNA"/>
</dbReference>
<dbReference type="Proteomes" id="UP000078468">
    <property type="component" value="Chromosome"/>
</dbReference>
<organism evidence="1 2">
    <name type="scientific">Streptomyces parvulus</name>
    <dbReference type="NCBI Taxonomy" id="146923"/>
    <lineage>
        <taxon>Bacteria</taxon>
        <taxon>Bacillati</taxon>
        <taxon>Actinomycetota</taxon>
        <taxon>Actinomycetes</taxon>
        <taxon>Kitasatosporales</taxon>
        <taxon>Streptomycetaceae</taxon>
        <taxon>Streptomyces</taxon>
    </lineage>
</organism>
<dbReference type="AlphaFoldDB" id="A0A191V6G9"/>
<protein>
    <submittedName>
        <fullName evidence="1">Uncharacterized protein</fullName>
    </submittedName>
</protein>
<evidence type="ECO:0000313" key="2">
    <source>
        <dbReference type="Proteomes" id="UP000078468"/>
    </source>
</evidence>